<keyword evidence="3 6" id="KW-0812">Transmembrane</keyword>
<dbReference type="InterPro" id="IPR000014">
    <property type="entry name" value="PAS"/>
</dbReference>
<dbReference type="SUPFAM" id="SSF55785">
    <property type="entry name" value="PYP-like sensor domain (PAS domain)"/>
    <property type="match status" value="2"/>
</dbReference>
<dbReference type="CDD" id="cd00130">
    <property type="entry name" value="PAS"/>
    <property type="match status" value="1"/>
</dbReference>
<feature type="transmembrane region" description="Helical" evidence="6">
    <location>
        <begin position="267"/>
        <end position="286"/>
    </location>
</feature>
<feature type="transmembrane region" description="Helical" evidence="6">
    <location>
        <begin position="147"/>
        <end position="168"/>
    </location>
</feature>
<name>A0A1W9KNQ0_9BURK</name>
<feature type="transmembrane region" description="Helical" evidence="6">
    <location>
        <begin position="110"/>
        <end position="135"/>
    </location>
</feature>
<feature type="transmembrane region" description="Helical" evidence="6">
    <location>
        <begin position="6"/>
        <end position="26"/>
    </location>
</feature>
<evidence type="ECO:0000313" key="9">
    <source>
        <dbReference type="EMBL" id="OQW85773.1"/>
    </source>
</evidence>
<organism evidence="9 10">
    <name type="scientific">Rhodoferax ferrireducens</name>
    <dbReference type="NCBI Taxonomy" id="192843"/>
    <lineage>
        <taxon>Bacteria</taxon>
        <taxon>Pseudomonadati</taxon>
        <taxon>Pseudomonadota</taxon>
        <taxon>Betaproteobacteria</taxon>
        <taxon>Burkholderiales</taxon>
        <taxon>Comamonadaceae</taxon>
        <taxon>Rhodoferax</taxon>
    </lineage>
</organism>
<proteinExistence type="predicted"/>
<feature type="domain" description="PAS" evidence="7">
    <location>
        <begin position="435"/>
        <end position="506"/>
    </location>
</feature>
<evidence type="ECO:0000256" key="1">
    <source>
        <dbReference type="ARBA" id="ARBA00004651"/>
    </source>
</evidence>
<dbReference type="InterPro" id="IPR052155">
    <property type="entry name" value="Biofilm_reg_signaling"/>
</dbReference>
<dbReference type="Pfam" id="PF13426">
    <property type="entry name" value="PAS_9"/>
    <property type="match status" value="1"/>
</dbReference>
<dbReference type="PANTHER" id="PTHR44757">
    <property type="entry name" value="DIGUANYLATE CYCLASE DGCP"/>
    <property type="match status" value="1"/>
</dbReference>
<keyword evidence="5 6" id="KW-0472">Membrane</keyword>
<sequence>MRPHWLRLLLTAVLYVLLATIALRFFAIGSGNVSLIWPSSGLALAALLMGGRQYAWAVLLGAFANNILQGRPLHTALLISIGCALSALTAQQLLSKNTIFDPALQRPRDYFSLMAAAALSALVSAMVGVVALWSADIIPSAAGPGALLNWWQGDALGMLLVTPFILVWQRFPRRWFSSMARTLETLACFGLLLVSGQVEFLDTLLPFVGAVEHLYPTFLFVVWAAVRFGRRGVTLVIVLTAIQALIGAARGTGVFAHDFEQTHLLNFWFYALTLSTTGISMALSIAHRQQVEAELKQSEAFKDVILNSVAAEIAVIDNRGIILAVNERWRQFGMCNNLEPGQPAPNTSVGSNYLSVCAANTATDQHSQDACQGIFDVLQGRRTSFSLEYPCHSPSQQRWFNMMVMPLRYNGQDGATITHTDITEVKQAAEKIRQSESHLRAVFDAALDAVIGMDDHGRITGWNKQAETIFGWCQEEAVGLNLHDIVAPEPNRAAHQIGMAHFLATGSSNVINRRIEIMARRRSGEEFPVELSILPFKTSAGYQFTAFLADISERKAKETQLQEISARLRTSEAHYRLLTENVSVDLTRSHGHIWTLVFRPRFCRVPG</sequence>
<dbReference type="NCBIfam" id="TIGR00229">
    <property type="entry name" value="sensory_box"/>
    <property type="match status" value="1"/>
</dbReference>
<evidence type="ECO:0000259" key="7">
    <source>
        <dbReference type="PROSITE" id="PS50112"/>
    </source>
</evidence>
<keyword evidence="4 6" id="KW-1133">Transmembrane helix</keyword>
<dbReference type="PANTHER" id="PTHR44757:SF2">
    <property type="entry name" value="BIOFILM ARCHITECTURE MAINTENANCE PROTEIN MBAA"/>
    <property type="match status" value="1"/>
</dbReference>
<dbReference type="InterPro" id="IPR000700">
    <property type="entry name" value="PAS-assoc_C"/>
</dbReference>
<evidence type="ECO:0000256" key="3">
    <source>
        <dbReference type="ARBA" id="ARBA00022692"/>
    </source>
</evidence>
<comment type="subcellular location">
    <subcellularLocation>
        <location evidence="1">Cell membrane</location>
        <topology evidence="1">Multi-pass membrane protein</topology>
    </subcellularLocation>
</comment>
<dbReference type="Pfam" id="PF05231">
    <property type="entry name" value="MASE1"/>
    <property type="match status" value="1"/>
</dbReference>
<dbReference type="GO" id="GO:0005886">
    <property type="term" value="C:plasma membrane"/>
    <property type="evidence" value="ECO:0007669"/>
    <property type="project" value="UniProtKB-SubCell"/>
</dbReference>
<dbReference type="EMBL" id="MTEI01000036">
    <property type="protein sequence ID" value="OQW85773.1"/>
    <property type="molecule type" value="Genomic_DNA"/>
</dbReference>
<dbReference type="PROSITE" id="PS50113">
    <property type="entry name" value="PAC"/>
    <property type="match status" value="1"/>
</dbReference>
<evidence type="ECO:0008006" key="11">
    <source>
        <dbReference type="Google" id="ProtNLM"/>
    </source>
</evidence>
<gene>
    <name evidence="9" type="ORF">BWK72_20520</name>
</gene>
<dbReference type="AlphaFoldDB" id="A0A1W9KNQ0"/>
<feature type="domain" description="PAC" evidence="8">
    <location>
        <begin position="513"/>
        <end position="563"/>
    </location>
</feature>
<protein>
    <recommendedName>
        <fullName evidence="11">PAS/PAC sensor protein</fullName>
    </recommendedName>
</protein>
<dbReference type="PROSITE" id="PS50112">
    <property type="entry name" value="PAS"/>
    <property type="match status" value="1"/>
</dbReference>
<evidence type="ECO:0000256" key="5">
    <source>
        <dbReference type="ARBA" id="ARBA00023136"/>
    </source>
</evidence>
<feature type="transmembrane region" description="Helical" evidence="6">
    <location>
        <begin position="233"/>
        <end position="255"/>
    </location>
</feature>
<accession>A0A1W9KNQ0</accession>
<evidence type="ECO:0000256" key="2">
    <source>
        <dbReference type="ARBA" id="ARBA00022475"/>
    </source>
</evidence>
<evidence type="ECO:0000313" key="10">
    <source>
        <dbReference type="Proteomes" id="UP000192505"/>
    </source>
</evidence>
<feature type="transmembrane region" description="Helical" evidence="6">
    <location>
        <begin position="204"/>
        <end position="226"/>
    </location>
</feature>
<reference evidence="9 10" key="1">
    <citation type="submission" date="2017-01" db="EMBL/GenBank/DDBJ databases">
        <title>Novel large sulfur bacteria in the metagenomes of groundwater-fed chemosynthetic microbial mats in the Lake Huron basin.</title>
        <authorList>
            <person name="Sharrar A.M."/>
            <person name="Flood B.E."/>
            <person name="Bailey J.V."/>
            <person name="Jones D.S."/>
            <person name="Biddanda B."/>
            <person name="Ruberg S.A."/>
            <person name="Marcus D.N."/>
            <person name="Dick G.J."/>
        </authorList>
    </citation>
    <scope>NUCLEOTIDE SEQUENCE [LARGE SCALE GENOMIC DNA]</scope>
    <source>
        <strain evidence="9">A7</strain>
    </source>
</reference>
<evidence type="ECO:0000256" key="6">
    <source>
        <dbReference type="SAM" id="Phobius"/>
    </source>
</evidence>
<feature type="transmembrane region" description="Helical" evidence="6">
    <location>
        <begin position="71"/>
        <end position="90"/>
    </location>
</feature>
<dbReference type="InterPro" id="IPR007895">
    <property type="entry name" value="MASE1"/>
</dbReference>
<evidence type="ECO:0000256" key="4">
    <source>
        <dbReference type="ARBA" id="ARBA00022989"/>
    </source>
</evidence>
<comment type="caution">
    <text evidence="9">The sequence shown here is derived from an EMBL/GenBank/DDBJ whole genome shotgun (WGS) entry which is preliminary data.</text>
</comment>
<dbReference type="SMART" id="SM00091">
    <property type="entry name" value="PAS"/>
    <property type="match status" value="1"/>
</dbReference>
<dbReference type="InterPro" id="IPR035965">
    <property type="entry name" value="PAS-like_dom_sf"/>
</dbReference>
<dbReference type="Proteomes" id="UP000192505">
    <property type="component" value="Unassembled WGS sequence"/>
</dbReference>
<dbReference type="Gene3D" id="3.30.450.20">
    <property type="entry name" value="PAS domain"/>
    <property type="match status" value="2"/>
</dbReference>
<evidence type="ECO:0000259" key="8">
    <source>
        <dbReference type="PROSITE" id="PS50113"/>
    </source>
</evidence>
<keyword evidence="2" id="KW-1003">Cell membrane</keyword>